<gene>
    <name evidence="2" type="ORF">BI347_12890</name>
</gene>
<dbReference type="Proteomes" id="UP000180088">
    <property type="component" value="Unassembled WGS sequence"/>
</dbReference>
<dbReference type="Gene3D" id="3.40.50.360">
    <property type="match status" value="1"/>
</dbReference>
<accession>A0A1S1X4E1</accession>
<dbReference type="EMBL" id="MKCS01000001">
    <property type="protein sequence ID" value="OHX14300.1"/>
    <property type="molecule type" value="Genomic_DNA"/>
</dbReference>
<dbReference type="InterPro" id="IPR005025">
    <property type="entry name" value="FMN_Rdtase-like_dom"/>
</dbReference>
<dbReference type="SUPFAM" id="SSF52218">
    <property type="entry name" value="Flavoproteins"/>
    <property type="match status" value="1"/>
</dbReference>
<dbReference type="InterPro" id="IPR029039">
    <property type="entry name" value="Flavoprotein-like_sf"/>
</dbReference>
<dbReference type="GO" id="GO:0016491">
    <property type="term" value="F:oxidoreductase activity"/>
    <property type="evidence" value="ECO:0007669"/>
    <property type="project" value="InterPro"/>
</dbReference>
<dbReference type="AlphaFoldDB" id="A0A1S1X4E1"/>
<evidence type="ECO:0000313" key="3">
    <source>
        <dbReference type="Proteomes" id="UP000180088"/>
    </source>
</evidence>
<protein>
    <recommendedName>
        <fullName evidence="1">NADPH-dependent FMN reductase-like domain-containing protein</fullName>
    </recommendedName>
</protein>
<name>A0A1S1X4E1_9NEIS</name>
<reference evidence="2 3" key="1">
    <citation type="submission" date="2016-09" db="EMBL/GenBank/DDBJ databases">
        <title>Chromobacterium muskegensis sp. nov., an insecticidal bacterium isolated from Sphagnum bogs.</title>
        <authorList>
            <person name="Sparks M.E."/>
            <person name="Blackburn M.B."/>
            <person name="Gundersen-Rindal D.E."/>
            <person name="Mitchell A."/>
            <person name="Farrar R."/>
            <person name="Kuhar D."/>
        </authorList>
    </citation>
    <scope>NUCLEOTIDE SEQUENCE [LARGE SCALE GENOMIC DNA]</scope>
    <source>
        <strain evidence="2 3">37-2</strain>
    </source>
</reference>
<evidence type="ECO:0000313" key="2">
    <source>
        <dbReference type="EMBL" id="OHX14300.1"/>
    </source>
</evidence>
<organism evidence="2 3">
    <name type="scientific">Chromobacterium sphagni</name>
    <dbReference type="NCBI Taxonomy" id="1903179"/>
    <lineage>
        <taxon>Bacteria</taxon>
        <taxon>Pseudomonadati</taxon>
        <taxon>Pseudomonadota</taxon>
        <taxon>Betaproteobacteria</taxon>
        <taxon>Neisseriales</taxon>
        <taxon>Chromobacteriaceae</taxon>
        <taxon>Chromobacterium</taxon>
    </lineage>
</organism>
<sequence length="104" mass="11396">MSAAPPFDQALPFQRGQLPADCRVVASRVFGKLHHAHRPYRAEARNQGKERAVERNAGLPQLPMADEPGIPAQGVYSSEHALAWSEKIAGADGFVFVTPQYNWG</sequence>
<dbReference type="Pfam" id="PF03358">
    <property type="entry name" value="FMN_red"/>
    <property type="match status" value="1"/>
</dbReference>
<feature type="domain" description="NADPH-dependent FMN reductase-like" evidence="1">
    <location>
        <begin position="63"/>
        <end position="103"/>
    </location>
</feature>
<proteinExistence type="predicted"/>
<dbReference type="STRING" id="1903179.BI347_12890"/>
<comment type="caution">
    <text evidence="2">The sequence shown here is derived from an EMBL/GenBank/DDBJ whole genome shotgun (WGS) entry which is preliminary data.</text>
</comment>
<evidence type="ECO:0000259" key="1">
    <source>
        <dbReference type="Pfam" id="PF03358"/>
    </source>
</evidence>